<comment type="caution">
    <text evidence="1">The sequence shown here is derived from an EMBL/GenBank/DDBJ whole genome shotgun (WGS) entry which is preliminary data.</text>
</comment>
<protein>
    <recommendedName>
        <fullName evidence="3">UDP-GlcNAc--UDP-phosphate GlcNAc-1-phosphate transferase</fullName>
    </recommendedName>
</protein>
<name>A0A369QT74_9BACT</name>
<dbReference type="EMBL" id="QASA01000001">
    <property type="protein sequence ID" value="RDC66029.1"/>
    <property type="molecule type" value="Genomic_DNA"/>
</dbReference>
<dbReference type="AlphaFoldDB" id="A0A369QT74"/>
<evidence type="ECO:0000313" key="1">
    <source>
        <dbReference type="EMBL" id="RDC66029.1"/>
    </source>
</evidence>
<organism evidence="1 2">
    <name type="scientific">Adhaeribacter pallidiroseus</name>
    <dbReference type="NCBI Taxonomy" id="2072847"/>
    <lineage>
        <taxon>Bacteria</taxon>
        <taxon>Pseudomonadati</taxon>
        <taxon>Bacteroidota</taxon>
        <taxon>Cytophagia</taxon>
        <taxon>Cytophagales</taxon>
        <taxon>Hymenobacteraceae</taxon>
        <taxon>Adhaeribacter</taxon>
    </lineage>
</organism>
<accession>A0A369QT74</accession>
<keyword evidence="2" id="KW-1185">Reference proteome</keyword>
<sequence length="45" mass="5211">MIYAFITLLLFILLLGYFRIADRFNIIDKPNNRSSHTAITIRGVV</sequence>
<gene>
    <name evidence="1" type="ORF">AHMF7616_04660</name>
</gene>
<evidence type="ECO:0000313" key="2">
    <source>
        <dbReference type="Proteomes" id="UP000253919"/>
    </source>
</evidence>
<dbReference type="Proteomes" id="UP000253919">
    <property type="component" value="Unassembled WGS sequence"/>
</dbReference>
<reference evidence="1 2" key="1">
    <citation type="submission" date="2018-04" db="EMBL/GenBank/DDBJ databases">
        <title>Adhaeribacter sp. HMF7616 genome sequencing and assembly.</title>
        <authorList>
            <person name="Kang H."/>
            <person name="Kang J."/>
            <person name="Cha I."/>
            <person name="Kim H."/>
            <person name="Joh K."/>
        </authorList>
    </citation>
    <scope>NUCLEOTIDE SEQUENCE [LARGE SCALE GENOMIC DNA]</scope>
    <source>
        <strain evidence="1 2">HMF7616</strain>
    </source>
</reference>
<evidence type="ECO:0008006" key="3">
    <source>
        <dbReference type="Google" id="ProtNLM"/>
    </source>
</evidence>
<proteinExistence type="predicted"/>